<dbReference type="InterPro" id="IPR036390">
    <property type="entry name" value="WH_DNA-bd_sf"/>
</dbReference>
<feature type="domain" description="HTH gntR-type" evidence="4">
    <location>
        <begin position="5"/>
        <end position="72"/>
    </location>
</feature>
<name>A0A8J3ULY9_9ACTN</name>
<organism evidence="5 6">
    <name type="scientific">Planotetraspora silvatica</name>
    <dbReference type="NCBI Taxonomy" id="234614"/>
    <lineage>
        <taxon>Bacteria</taxon>
        <taxon>Bacillati</taxon>
        <taxon>Actinomycetota</taxon>
        <taxon>Actinomycetes</taxon>
        <taxon>Streptosporangiales</taxon>
        <taxon>Streptosporangiaceae</taxon>
        <taxon>Planotetraspora</taxon>
    </lineage>
</organism>
<dbReference type="SMART" id="SM00895">
    <property type="entry name" value="FCD"/>
    <property type="match status" value="1"/>
</dbReference>
<dbReference type="SMART" id="SM00345">
    <property type="entry name" value="HTH_GNTR"/>
    <property type="match status" value="1"/>
</dbReference>
<dbReference type="EMBL" id="BOOQ01000005">
    <property type="protein sequence ID" value="GII44714.1"/>
    <property type="molecule type" value="Genomic_DNA"/>
</dbReference>
<accession>A0A8J3ULY9</accession>
<dbReference type="SUPFAM" id="SSF48008">
    <property type="entry name" value="GntR ligand-binding domain-like"/>
    <property type="match status" value="1"/>
</dbReference>
<evidence type="ECO:0000313" key="5">
    <source>
        <dbReference type="EMBL" id="GII44714.1"/>
    </source>
</evidence>
<evidence type="ECO:0000256" key="2">
    <source>
        <dbReference type="ARBA" id="ARBA00023125"/>
    </source>
</evidence>
<dbReference type="PANTHER" id="PTHR43537:SF5">
    <property type="entry name" value="UXU OPERON TRANSCRIPTIONAL REGULATOR"/>
    <property type="match status" value="1"/>
</dbReference>
<keyword evidence="1" id="KW-0805">Transcription regulation</keyword>
<dbReference type="GO" id="GO:0003700">
    <property type="term" value="F:DNA-binding transcription factor activity"/>
    <property type="evidence" value="ECO:0007669"/>
    <property type="project" value="InterPro"/>
</dbReference>
<evidence type="ECO:0000259" key="4">
    <source>
        <dbReference type="PROSITE" id="PS50949"/>
    </source>
</evidence>
<dbReference type="PRINTS" id="PR00035">
    <property type="entry name" value="HTHGNTR"/>
</dbReference>
<keyword evidence="2" id="KW-0238">DNA-binding</keyword>
<protein>
    <submittedName>
        <fullName evidence="5">GntR family transcriptional regulator</fullName>
    </submittedName>
</protein>
<dbReference type="Pfam" id="PF00392">
    <property type="entry name" value="GntR"/>
    <property type="match status" value="1"/>
</dbReference>
<dbReference type="Proteomes" id="UP000644610">
    <property type="component" value="Unassembled WGS sequence"/>
</dbReference>
<keyword evidence="6" id="KW-1185">Reference proteome</keyword>
<evidence type="ECO:0000313" key="6">
    <source>
        <dbReference type="Proteomes" id="UP000644610"/>
    </source>
</evidence>
<dbReference type="PROSITE" id="PS50949">
    <property type="entry name" value="HTH_GNTR"/>
    <property type="match status" value="1"/>
</dbReference>
<reference evidence="5" key="1">
    <citation type="submission" date="2021-01" db="EMBL/GenBank/DDBJ databases">
        <title>Whole genome shotgun sequence of Planotetraspora silvatica NBRC 100141.</title>
        <authorList>
            <person name="Komaki H."/>
            <person name="Tamura T."/>
        </authorList>
    </citation>
    <scope>NUCLEOTIDE SEQUENCE</scope>
    <source>
        <strain evidence="5">NBRC 100141</strain>
    </source>
</reference>
<dbReference type="InterPro" id="IPR000524">
    <property type="entry name" value="Tscrpt_reg_HTH_GntR"/>
</dbReference>
<comment type="caution">
    <text evidence="5">The sequence shown here is derived from an EMBL/GenBank/DDBJ whole genome shotgun (WGS) entry which is preliminary data.</text>
</comment>
<sequence length="211" mass="23574">MLEAVSLVELSMNRLREEILSGALRPGDRLVEEQLTRRFGISRAPLREALRLLDEQGLVEHLPRRGVRVVQLSERDVDELFAVRDVLERYAVGEALPITDTSRLAELESALTAMADAAEIGDLREENDAHCRFHLAMVALAGSRQLLLAYQPVIRKLQLYMVANLRREAEHVGDPGDGVRRHRRLFEAVATGGPEVVLQVLATHGARTYIG</sequence>
<dbReference type="CDD" id="cd07377">
    <property type="entry name" value="WHTH_GntR"/>
    <property type="match status" value="1"/>
</dbReference>
<evidence type="ECO:0000256" key="3">
    <source>
        <dbReference type="ARBA" id="ARBA00023163"/>
    </source>
</evidence>
<dbReference type="RefSeq" id="WP_203972368.1">
    <property type="nucleotide sequence ID" value="NZ_BAAAKY010000028.1"/>
</dbReference>
<evidence type="ECO:0000256" key="1">
    <source>
        <dbReference type="ARBA" id="ARBA00023015"/>
    </source>
</evidence>
<dbReference type="PANTHER" id="PTHR43537">
    <property type="entry name" value="TRANSCRIPTIONAL REGULATOR, GNTR FAMILY"/>
    <property type="match status" value="1"/>
</dbReference>
<keyword evidence="3" id="KW-0804">Transcription</keyword>
<dbReference type="Gene3D" id="1.10.10.10">
    <property type="entry name" value="Winged helix-like DNA-binding domain superfamily/Winged helix DNA-binding domain"/>
    <property type="match status" value="1"/>
</dbReference>
<gene>
    <name evidence="5" type="ORF">Psi02_11380</name>
</gene>
<dbReference type="InterPro" id="IPR008920">
    <property type="entry name" value="TF_FadR/GntR_C"/>
</dbReference>
<dbReference type="AlphaFoldDB" id="A0A8J3ULY9"/>
<dbReference type="SUPFAM" id="SSF46785">
    <property type="entry name" value="Winged helix' DNA-binding domain"/>
    <property type="match status" value="1"/>
</dbReference>
<dbReference type="Pfam" id="PF07729">
    <property type="entry name" value="FCD"/>
    <property type="match status" value="1"/>
</dbReference>
<dbReference type="InterPro" id="IPR036388">
    <property type="entry name" value="WH-like_DNA-bd_sf"/>
</dbReference>
<dbReference type="Gene3D" id="1.20.120.530">
    <property type="entry name" value="GntR ligand-binding domain-like"/>
    <property type="match status" value="1"/>
</dbReference>
<dbReference type="GO" id="GO:0003677">
    <property type="term" value="F:DNA binding"/>
    <property type="evidence" value="ECO:0007669"/>
    <property type="project" value="UniProtKB-KW"/>
</dbReference>
<proteinExistence type="predicted"/>
<dbReference type="InterPro" id="IPR011711">
    <property type="entry name" value="GntR_C"/>
</dbReference>